<feature type="domain" description="Coenzyme Q-binding protein COQ10 START" evidence="5">
    <location>
        <begin position="256"/>
        <end position="312"/>
    </location>
</feature>
<dbReference type="PANTHER" id="PTHR12901:SF10">
    <property type="entry name" value="COENZYME Q-BINDING PROTEIN COQ10, MITOCHONDRIAL"/>
    <property type="match status" value="1"/>
</dbReference>
<keyword evidence="7" id="KW-1185">Reference proteome</keyword>
<dbReference type="Pfam" id="PF03364">
    <property type="entry name" value="Polyketide_cyc"/>
    <property type="match status" value="2"/>
</dbReference>
<dbReference type="GO" id="GO:0045333">
    <property type="term" value="P:cellular respiration"/>
    <property type="evidence" value="ECO:0007669"/>
    <property type="project" value="InterPro"/>
</dbReference>
<evidence type="ECO:0000256" key="3">
    <source>
        <dbReference type="ARBA" id="ARBA00024947"/>
    </source>
</evidence>
<protein>
    <recommendedName>
        <fullName evidence="5">Coenzyme Q-binding protein COQ10 START domain-containing protein</fullName>
    </recommendedName>
</protein>
<keyword evidence="4" id="KW-1133">Transmembrane helix</keyword>
<dbReference type="Proteomes" id="UP001374535">
    <property type="component" value="Chromosome 2"/>
</dbReference>
<evidence type="ECO:0000313" key="6">
    <source>
        <dbReference type="EMBL" id="WVZ18254.1"/>
    </source>
</evidence>
<evidence type="ECO:0000256" key="2">
    <source>
        <dbReference type="ARBA" id="ARBA00011814"/>
    </source>
</evidence>
<proteinExistence type="inferred from homology"/>
<evidence type="ECO:0000256" key="4">
    <source>
        <dbReference type="SAM" id="Phobius"/>
    </source>
</evidence>
<feature type="domain" description="Coenzyme Q-binding protein COQ10 START" evidence="5">
    <location>
        <begin position="96"/>
        <end position="161"/>
    </location>
</feature>
<dbReference type="InterPro" id="IPR023393">
    <property type="entry name" value="START-like_dom_sf"/>
</dbReference>
<dbReference type="SUPFAM" id="SSF55961">
    <property type="entry name" value="Bet v1-like"/>
    <property type="match status" value="2"/>
</dbReference>
<name>A0AAQ3NY81_VIGMU</name>
<dbReference type="Gene3D" id="3.30.530.20">
    <property type="match status" value="2"/>
</dbReference>
<dbReference type="InterPro" id="IPR044996">
    <property type="entry name" value="COQ10-like"/>
</dbReference>
<reference evidence="6 7" key="1">
    <citation type="journal article" date="2023" name="Life. Sci Alliance">
        <title>Evolutionary insights into 3D genome organization and epigenetic landscape of Vigna mungo.</title>
        <authorList>
            <person name="Junaid A."/>
            <person name="Singh B."/>
            <person name="Bhatia S."/>
        </authorList>
    </citation>
    <scope>NUCLEOTIDE SEQUENCE [LARGE SCALE GENOMIC DNA]</scope>
    <source>
        <strain evidence="6">Urdbean</strain>
    </source>
</reference>
<comment type="subunit">
    <text evidence="2">Interacts with coenzyme Q.</text>
</comment>
<dbReference type="EMBL" id="CP144699">
    <property type="protein sequence ID" value="WVZ18254.1"/>
    <property type="molecule type" value="Genomic_DNA"/>
</dbReference>
<comment type="similarity">
    <text evidence="1">Belongs to the COQ10 family.</text>
</comment>
<dbReference type="PANTHER" id="PTHR12901">
    <property type="entry name" value="SPERM PROTEIN HOMOLOG"/>
    <property type="match status" value="1"/>
</dbReference>
<accession>A0AAQ3NY81</accession>
<dbReference type="CDD" id="cd07813">
    <property type="entry name" value="COQ10p_like"/>
    <property type="match status" value="1"/>
</dbReference>
<evidence type="ECO:0000259" key="5">
    <source>
        <dbReference type="Pfam" id="PF03364"/>
    </source>
</evidence>
<keyword evidence="4" id="KW-0472">Membrane</keyword>
<comment type="function">
    <text evidence="3">Required for the function of coenzyme Q in the respiratory chain. May serve as a chaperone or may be involved in the transport of Q6 from its site of synthesis to the catalytic sites of the respiratory complexes.</text>
</comment>
<keyword evidence="4" id="KW-0812">Transmembrane</keyword>
<evidence type="ECO:0000256" key="1">
    <source>
        <dbReference type="ARBA" id="ARBA00006885"/>
    </source>
</evidence>
<dbReference type="AlphaFoldDB" id="A0AAQ3NY81"/>
<feature type="transmembrane region" description="Helical" evidence="4">
    <location>
        <begin position="223"/>
        <end position="242"/>
    </location>
</feature>
<sequence>MPPFLSTSKALCSLASRKSGASQLIRSSKGRSITAITGHHIQPSVSRIGFSSIIGGSSNSNNNNNYNAVHTRQFLGCGDGEEGILSKTYEERRVLGYSPEQLFDVVAAVEFYHGFVPWCQRSDILRHHPDGSFDAELEIGFKFLVESYVSHVQVDRPKRIKVFNHLQCILVMFCLHSRVSWFLVLKALMLIENFDGFYLQRVPTPQSLLPVMRNRFLTPSPKLPLFFLYLSILLSYYAIVMLEHDMAIPSVTTVSESTLFDHLINVWEFNPGPVPGSCNLYFLVDFKFHSPLYRQIASMFFKEVASKMVGSFTERCRLIYGPEVQVHENPYGKRA</sequence>
<dbReference type="InterPro" id="IPR005031">
    <property type="entry name" value="COQ10_START"/>
</dbReference>
<evidence type="ECO:0000313" key="7">
    <source>
        <dbReference type="Proteomes" id="UP001374535"/>
    </source>
</evidence>
<gene>
    <name evidence="6" type="ORF">V8G54_005576</name>
</gene>
<dbReference type="GO" id="GO:0005739">
    <property type="term" value="C:mitochondrion"/>
    <property type="evidence" value="ECO:0007669"/>
    <property type="project" value="TreeGrafter"/>
</dbReference>
<organism evidence="6 7">
    <name type="scientific">Vigna mungo</name>
    <name type="common">Black gram</name>
    <name type="synonym">Phaseolus mungo</name>
    <dbReference type="NCBI Taxonomy" id="3915"/>
    <lineage>
        <taxon>Eukaryota</taxon>
        <taxon>Viridiplantae</taxon>
        <taxon>Streptophyta</taxon>
        <taxon>Embryophyta</taxon>
        <taxon>Tracheophyta</taxon>
        <taxon>Spermatophyta</taxon>
        <taxon>Magnoliopsida</taxon>
        <taxon>eudicotyledons</taxon>
        <taxon>Gunneridae</taxon>
        <taxon>Pentapetalae</taxon>
        <taxon>rosids</taxon>
        <taxon>fabids</taxon>
        <taxon>Fabales</taxon>
        <taxon>Fabaceae</taxon>
        <taxon>Papilionoideae</taxon>
        <taxon>50 kb inversion clade</taxon>
        <taxon>NPAAA clade</taxon>
        <taxon>indigoferoid/millettioid clade</taxon>
        <taxon>Phaseoleae</taxon>
        <taxon>Vigna</taxon>
    </lineage>
</organism>
<dbReference type="GO" id="GO:0048039">
    <property type="term" value="F:ubiquinone binding"/>
    <property type="evidence" value="ECO:0007669"/>
    <property type="project" value="InterPro"/>
</dbReference>